<dbReference type="Proteomes" id="UP000192923">
    <property type="component" value="Unassembled WGS sequence"/>
</dbReference>
<proteinExistence type="predicted"/>
<dbReference type="RefSeq" id="WP_176225267.1">
    <property type="nucleotide sequence ID" value="NZ_FXAM01000001.1"/>
</dbReference>
<name>A0A1Y6D6C4_9GAMM</name>
<dbReference type="STRING" id="1760988.SAMN02949497_3475"/>
<dbReference type="EMBL" id="FXAM01000001">
    <property type="protein sequence ID" value="SMF96092.1"/>
    <property type="molecule type" value="Genomic_DNA"/>
</dbReference>
<organism evidence="1 2">
    <name type="scientific">Methylomagnum ishizawai</name>
    <dbReference type="NCBI Taxonomy" id="1760988"/>
    <lineage>
        <taxon>Bacteria</taxon>
        <taxon>Pseudomonadati</taxon>
        <taxon>Pseudomonadota</taxon>
        <taxon>Gammaproteobacteria</taxon>
        <taxon>Methylococcales</taxon>
        <taxon>Methylococcaceae</taxon>
        <taxon>Methylomagnum</taxon>
    </lineage>
</organism>
<evidence type="ECO:0000313" key="2">
    <source>
        <dbReference type="Proteomes" id="UP000192923"/>
    </source>
</evidence>
<keyword evidence="2" id="KW-1185">Reference proteome</keyword>
<dbReference type="AlphaFoldDB" id="A0A1Y6D6C4"/>
<sequence>MKDDPIVEEIRSFRIAHAAKHGNDLNRILAAIKESEKKHLAKLINRERQTQPQSKN</sequence>
<accession>A0A1Y6D6C4</accession>
<gene>
    <name evidence="1" type="ORF">SAMN02949497_3475</name>
</gene>
<reference evidence="1 2" key="1">
    <citation type="submission" date="2016-12" db="EMBL/GenBank/DDBJ databases">
        <authorList>
            <person name="Song W.-J."/>
            <person name="Kurnit D.M."/>
        </authorList>
    </citation>
    <scope>NUCLEOTIDE SEQUENCE [LARGE SCALE GENOMIC DNA]</scope>
    <source>
        <strain evidence="1 2">175</strain>
    </source>
</reference>
<protein>
    <submittedName>
        <fullName evidence="1">Uncharacterized protein</fullName>
    </submittedName>
</protein>
<evidence type="ECO:0000313" key="1">
    <source>
        <dbReference type="EMBL" id="SMF96092.1"/>
    </source>
</evidence>